<accession>A0A086TAI2</accession>
<proteinExistence type="predicted"/>
<dbReference type="AlphaFoldDB" id="A0A086TAI2"/>
<dbReference type="InterPro" id="IPR011047">
    <property type="entry name" value="Quinoprotein_ADH-like_sf"/>
</dbReference>
<evidence type="ECO:0000259" key="2">
    <source>
        <dbReference type="PROSITE" id="PS50181"/>
    </source>
</evidence>
<reference evidence="4" key="1">
    <citation type="journal article" date="2014" name="Genome Announc.">
        <title>Genome sequence and annotation of Acremonium chrysogenum, producer of the beta-lactam antibiotic cephalosporin C.</title>
        <authorList>
            <person name="Terfehr D."/>
            <person name="Dahlmann T.A."/>
            <person name="Specht T."/>
            <person name="Zadra I."/>
            <person name="Kuernsteiner H."/>
            <person name="Kueck U."/>
        </authorList>
    </citation>
    <scope>NUCLEOTIDE SEQUENCE [LARGE SCALE GENOMIC DNA]</scope>
    <source>
        <strain evidence="4">ATCC 11550 / CBS 779.69 / DSM 880 / IAM 14645 / JCM 23072 / IMI 49137</strain>
    </source>
</reference>
<organism evidence="3 4">
    <name type="scientific">Hapsidospora chrysogenum (strain ATCC 11550 / CBS 779.69 / DSM 880 / IAM 14645 / JCM 23072 / IMI 49137)</name>
    <name type="common">Acremonium chrysogenum</name>
    <dbReference type="NCBI Taxonomy" id="857340"/>
    <lineage>
        <taxon>Eukaryota</taxon>
        <taxon>Fungi</taxon>
        <taxon>Dikarya</taxon>
        <taxon>Ascomycota</taxon>
        <taxon>Pezizomycotina</taxon>
        <taxon>Sordariomycetes</taxon>
        <taxon>Hypocreomycetidae</taxon>
        <taxon>Hypocreales</taxon>
        <taxon>Bionectriaceae</taxon>
        <taxon>Hapsidospora</taxon>
    </lineage>
</organism>
<sequence>MGSEAAGGRHAKPSSLETLPDELLLDVLGHLATARDISTLGATSRRTHSLLQHDGWRSFVRQAFPSFTIPVPSGEKTDWKWSRLADRLTYLDRCWEKRAFLIHNFSEQQQQQRRGQTSRGSQGRQSVSFYPVLDARLLSSSSSSSSSSSPGGDELVAWGAGQDLITRLKPAGGKQSEQWSRLEGHEAGYASGFGDVTAVSIIERGDAPEILVGRANGDLALLQAAAGDDFGSASQTLAMRSPLENGSMTPSRKSPGQMAISWTEWLPEANLLATCRHSTLMLHDLNENTGQEAPLLPIEQHDLSGDASGDEMSFVRSAKFLGRDTIACALGGSHRPLRWGKITPTGLELFDAADNPSLLDYVASQSEVSLNEKTTVRAIETVGRGTSESLLLSAWDDGTFRLMDIRTPSPHDAIYRDRWNTYDGGSSLLVYGTQRFVAGSNIANSIRFYDFRYPKPYHHTDALPCSPRSPYPPPPFSRGQQPRSPSISRPVHCDPGPRGSCVWHEQSRLDVWRPDATLYLDGGRYARVHALAKASDLSDTFYCGLQGTVTEVGLRLAEDVTIDDIKGRSAPPGWRVRGPRANTSLSETGVSLCRENEWVPEDQGVPLLIEQRRRKPRGPASSNRSRLDSAYLLPKEA</sequence>
<feature type="region of interest" description="Disordered" evidence="1">
    <location>
        <begin position="462"/>
        <end position="493"/>
    </location>
</feature>
<protein>
    <recommendedName>
        <fullName evidence="2">F-box domain-containing protein</fullName>
    </recommendedName>
</protein>
<dbReference type="Proteomes" id="UP000029964">
    <property type="component" value="Unassembled WGS sequence"/>
</dbReference>
<dbReference type="EMBL" id="JPKY01000020">
    <property type="protein sequence ID" value="KFH46364.1"/>
    <property type="molecule type" value="Genomic_DNA"/>
</dbReference>
<dbReference type="HOGENOM" id="CLU_015893_1_0_1"/>
<dbReference type="InterPro" id="IPR001810">
    <property type="entry name" value="F-box_dom"/>
</dbReference>
<dbReference type="Pfam" id="PF12937">
    <property type="entry name" value="F-box-like"/>
    <property type="match status" value="1"/>
</dbReference>
<dbReference type="InterPro" id="IPR036047">
    <property type="entry name" value="F-box-like_dom_sf"/>
</dbReference>
<feature type="compositionally biased region" description="Low complexity" evidence="1">
    <location>
        <begin position="477"/>
        <end position="486"/>
    </location>
</feature>
<dbReference type="SUPFAM" id="SSF50998">
    <property type="entry name" value="Quinoprotein alcohol dehydrogenase-like"/>
    <property type="match status" value="1"/>
</dbReference>
<feature type="region of interest" description="Disordered" evidence="1">
    <location>
        <begin position="611"/>
        <end position="637"/>
    </location>
</feature>
<evidence type="ECO:0000313" key="3">
    <source>
        <dbReference type="EMBL" id="KFH46364.1"/>
    </source>
</evidence>
<comment type="caution">
    <text evidence="3">The sequence shown here is derived from an EMBL/GenBank/DDBJ whole genome shotgun (WGS) entry which is preliminary data.</text>
</comment>
<name>A0A086TAI2_HAPC1</name>
<feature type="compositionally biased region" description="Pro residues" evidence="1">
    <location>
        <begin position="467"/>
        <end position="476"/>
    </location>
</feature>
<dbReference type="CDD" id="cd09917">
    <property type="entry name" value="F-box_SF"/>
    <property type="match status" value="1"/>
</dbReference>
<dbReference type="SUPFAM" id="SSF81383">
    <property type="entry name" value="F-box domain"/>
    <property type="match status" value="1"/>
</dbReference>
<dbReference type="PROSITE" id="PS50181">
    <property type="entry name" value="FBOX"/>
    <property type="match status" value="1"/>
</dbReference>
<feature type="domain" description="F-box" evidence="2">
    <location>
        <begin position="13"/>
        <end position="59"/>
    </location>
</feature>
<evidence type="ECO:0000256" key="1">
    <source>
        <dbReference type="SAM" id="MobiDB-lite"/>
    </source>
</evidence>
<evidence type="ECO:0000313" key="4">
    <source>
        <dbReference type="Proteomes" id="UP000029964"/>
    </source>
</evidence>
<dbReference type="OrthoDB" id="1259151at2759"/>
<gene>
    <name evidence="3" type="ORF">ACRE_027760</name>
</gene>
<keyword evidence="4" id="KW-1185">Reference proteome</keyword>